<gene>
    <name evidence="3" type="ORF">H0193_03420</name>
</gene>
<dbReference type="EMBL" id="JACDTZ010000001">
    <property type="protein sequence ID" value="MBA5243869.1"/>
    <property type="molecule type" value="Genomic_DNA"/>
</dbReference>
<keyword evidence="2" id="KW-1133">Transmembrane helix</keyword>
<accession>A0A7W2E9Z7</accession>
<name>A0A7W2E9Z7_9CORY</name>
<dbReference type="RefSeq" id="WP_181888558.1">
    <property type="nucleotide sequence ID" value="NZ_CP170998.1"/>
</dbReference>
<feature type="transmembrane region" description="Helical" evidence="2">
    <location>
        <begin position="151"/>
        <end position="173"/>
    </location>
</feature>
<comment type="caution">
    <text evidence="3">The sequence shown here is derived from an EMBL/GenBank/DDBJ whole genome shotgun (WGS) entry which is preliminary data.</text>
</comment>
<sequence length="209" mass="21812">MSTPYNGQNPNGQNPNGQNPYGENPYGGGQYGTNPAGGHPEGVSNYGDYTAPEQLQPDYTRGEPGHAGYGMAGSNYNQPPTSYGYEAAPPQQNNGVALAAMILGILSLLGLLFLFPGLILGVIALILGIVGVKKANSIIGPGSRKGMAISGIVMGAIATILSALMLIFGISVAKQLLDDGVMEACEQFQGDNEQYQSCIEDEIEKSLNN</sequence>
<keyword evidence="2" id="KW-0472">Membrane</keyword>
<keyword evidence="2" id="KW-0812">Transmembrane</keyword>
<evidence type="ECO:0000256" key="1">
    <source>
        <dbReference type="SAM" id="MobiDB-lite"/>
    </source>
</evidence>
<evidence type="ECO:0000313" key="3">
    <source>
        <dbReference type="EMBL" id="MBA5243869.1"/>
    </source>
</evidence>
<reference evidence="3 4" key="1">
    <citation type="submission" date="2020-07" db="EMBL/GenBank/DDBJ databases">
        <title>Draft genome and description of Corynebacterium haemomassiliense strain Marseile-Q3615 sp. nov.</title>
        <authorList>
            <person name="Boxberger M."/>
            <person name="La Scola B."/>
        </authorList>
    </citation>
    <scope>NUCLEOTIDE SEQUENCE [LARGE SCALE GENOMIC DNA]</scope>
    <source>
        <strain evidence="3 4">Marseille-Q3615</strain>
    </source>
</reference>
<evidence type="ECO:0000256" key="2">
    <source>
        <dbReference type="SAM" id="Phobius"/>
    </source>
</evidence>
<feature type="region of interest" description="Disordered" evidence="1">
    <location>
        <begin position="1"/>
        <end position="70"/>
    </location>
</feature>
<keyword evidence="4" id="KW-1185">Reference proteome</keyword>
<feature type="transmembrane region" description="Helical" evidence="2">
    <location>
        <begin position="97"/>
        <end position="130"/>
    </location>
</feature>
<dbReference type="AlphaFoldDB" id="A0A7W2E9Z7"/>
<evidence type="ECO:0000313" key="4">
    <source>
        <dbReference type="Proteomes" id="UP000523682"/>
    </source>
</evidence>
<dbReference type="Proteomes" id="UP000523682">
    <property type="component" value="Unassembled WGS sequence"/>
</dbReference>
<proteinExistence type="predicted"/>
<organism evidence="3 4">
    <name type="scientific">Corynebacterium haemomassiliense</name>
    <dbReference type="NCBI Taxonomy" id="2754726"/>
    <lineage>
        <taxon>Bacteria</taxon>
        <taxon>Bacillati</taxon>
        <taxon>Actinomycetota</taxon>
        <taxon>Actinomycetes</taxon>
        <taxon>Mycobacteriales</taxon>
        <taxon>Corynebacteriaceae</taxon>
        <taxon>Corynebacterium</taxon>
    </lineage>
</organism>
<protein>
    <submittedName>
        <fullName evidence="3">DUF4190 domain-containing protein</fullName>
    </submittedName>
</protein>
<feature type="compositionally biased region" description="Low complexity" evidence="1">
    <location>
        <begin position="1"/>
        <end position="24"/>
    </location>
</feature>